<evidence type="ECO:0000313" key="2">
    <source>
        <dbReference type="EMBL" id="CAL8097916.1"/>
    </source>
</evidence>
<evidence type="ECO:0000313" key="3">
    <source>
        <dbReference type="Proteomes" id="UP001642540"/>
    </source>
</evidence>
<reference evidence="2 3" key="1">
    <citation type="submission" date="2024-08" db="EMBL/GenBank/DDBJ databases">
        <authorList>
            <person name="Cucini C."/>
            <person name="Frati F."/>
        </authorList>
    </citation>
    <scope>NUCLEOTIDE SEQUENCE [LARGE SCALE GENOMIC DNA]</scope>
</reference>
<name>A0ABP1QCE2_9HEXA</name>
<keyword evidence="1" id="KW-1133">Transmembrane helix</keyword>
<protein>
    <submittedName>
        <fullName evidence="2">Uncharacterized protein</fullName>
    </submittedName>
</protein>
<feature type="transmembrane region" description="Helical" evidence="1">
    <location>
        <begin position="301"/>
        <end position="322"/>
    </location>
</feature>
<keyword evidence="1" id="KW-0812">Transmembrane</keyword>
<proteinExistence type="predicted"/>
<feature type="transmembrane region" description="Helical" evidence="1">
    <location>
        <begin position="55"/>
        <end position="83"/>
    </location>
</feature>
<dbReference type="Proteomes" id="UP001642540">
    <property type="component" value="Unassembled WGS sequence"/>
</dbReference>
<feature type="transmembrane region" description="Helical" evidence="1">
    <location>
        <begin position="342"/>
        <end position="365"/>
    </location>
</feature>
<sequence>MCGKKQDNSMAMECANPIRVELATLITGTHNTLETAADELDAWYIVTTKPFYKDFLGVALACVTIILGFLAISLPVCGIFFEFDALYPFLRTNSSRVDTALDVINLLLRILIRFLFYFFSIVLKARWFNFVLVHFAVELEIWNTTLILIRNYVLLPPPPYRDLLRRNRRGWESLLIKVVLIQRQIFLITQLWSQNIGHLIFIMNPVRNHNESFVNVFCEALTTALIVKKITLNVGERLQDNRIEAIVLEMGNNFCILVRSFVNLPPPSLSGFLEEKSETVEKALIQRCTVSARRFPCQAVLVSKCCHLIFTIYNLGIMIRSVPNFTIISLYPQLGFELNSSVISVSVMCMIMFLIPVSLVSDIVINSSYVSKDIASRLCMYKLKKYI</sequence>
<feature type="transmembrane region" description="Helical" evidence="1">
    <location>
        <begin position="103"/>
        <end position="123"/>
    </location>
</feature>
<evidence type="ECO:0000256" key="1">
    <source>
        <dbReference type="SAM" id="Phobius"/>
    </source>
</evidence>
<keyword evidence="1" id="KW-0472">Membrane</keyword>
<keyword evidence="3" id="KW-1185">Reference proteome</keyword>
<comment type="caution">
    <text evidence="2">The sequence shown here is derived from an EMBL/GenBank/DDBJ whole genome shotgun (WGS) entry which is preliminary data.</text>
</comment>
<organism evidence="2 3">
    <name type="scientific">Orchesella dallaii</name>
    <dbReference type="NCBI Taxonomy" id="48710"/>
    <lineage>
        <taxon>Eukaryota</taxon>
        <taxon>Metazoa</taxon>
        <taxon>Ecdysozoa</taxon>
        <taxon>Arthropoda</taxon>
        <taxon>Hexapoda</taxon>
        <taxon>Collembola</taxon>
        <taxon>Entomobryomorpha</taxon>
        <taxon>Entomobryoidea</taxon>
        <taxon>Orchesellidae</taxon>
        <taxon>Orchesellinae</taxon>
        <taxon>Orchesella</taxon>
    </lineage>
</organism>
<accession>A0ABP1QCE2</accession>
<dbReference type="EMBL" id="CAXLJM020000030">
    <property type="protein sequence ID" value="CAL8097916.1"/>
    <property type="molecule type" value="Genomic_DNA"/>
</dbReference>
<gene>
    <name evidence="2" type="ORF">ODALV1_LOCUS9783</name>
</gene>